<feature type="compositionally biased region" description="Basic and acidic residues" evidence="9">
    <location>
        <begin position="1797"/>
        <end position="1810"/>
    </location>
</feature>
<dbReference type="GO" id="GO:0004386">
    <property type="term" value="F:helicase activity"/>
    <property type="evidence" value="ECO:0007669"/>
    <property type="project" value="UniProtKB-KW"/>
</dbReference>
<feature type="compositionally biased region" description="Acidic residues" evidence="9">
    <location>
        <begin position="599"/>
        <end position="611"/>
    </location>
</feature>
<feature type="compositionally biased region" description="Gly residues" evidence="9">
    <location>
        <begin position="2231"/>
        <end position="2240"/>
    </location>
</feature>
<evidence type="ECO:0000313" key="11">
    <source>
        <dbReference type="EMBL" id="KAF0296317.1"/>
    </source>
</evidence>
<evidence type="ECO:0000256" key="1">
    <source>
        <dbReference type="ARBA" id="ARBA00004123"/>
    </source>
</evidence>
<evidence type="ECO:0000256" key="9">
    <source>
        <dbReference type="SAM" id="MobiDB-lite"/>
    </source>
</evidence>
<feature type="compositionally biased region" description="Basic residues" evidence="9">
    <location>
        <begin position="168"/>
        <end position="180"/>
    </location>
</feature>
<feature type="compositionally biased region" description="Gly residues" evidence="9">
    <location>
        <begin position="2040"/>
        <end position="2050"/>
    </location>
</feature>
<feature type="region of interest" description="Disordered" evidence="9">
    <location>
        <begin position="76"/>
        <end position="822"/>
    </location>
</feature>
<name>A0A6A4VIR7_AMPAM</name>
<evidence type="ECO:0000256" key="7">
    <source>
        <dbReference type="ARBA" id="ARBA00023125"/>
    </source>
</evidence>
<dbReference type="SMART" id="SM00487">
    <property type="entry name" value="DEXDc"/>
    <property type="match status" value="1"/>
</dbReference>
<organism evidence="11 12">
    <name type="scientific">Amphibalanus amphitrite</name>
    <name type="common">Striped barnacle</name>
    <name type="synonym">Balanus amphitrite</name>
    <dbReference type="NCBI Taxonomy" id="1232801"/>
    <lineage>
        <taxon>Eukaryota</taxon>
        <taxon>Metazoa</taxon>
        <taxon>Ecdysozoa</taxon>
        <taxon>Arthropoda</taxon>
        <taxon>Crustacea</taxon>
        <taxon>Multicrustacea</taxon>
        <taxon>Cirripedia</taxon>
        <taxon>Thoracica</taxon>
        <taxon>Thoracicalcarea</taxon>
        <taxon>Balanomorpha</taxon>
        <taxon>Balanoidea</taxon>
        <taxon>Balanidae</taxon>
        <taxon>Amphibalaninae</taxon>
        <taxon>Amphibalanus</taxon>
    </lineage>
</organism>
<dbReference type="PANTHER" id="PTHR45797">
    <property type="entry name" value="RAD54-LIKE"/>
    <property type="match status" value="1"/>
</dbReference>
<dbReference type="Gene3D" id="3.40.50.10810">
    <property type="entry name" value="Tandem AAA-ATPase domain"/>
    <property type="match status" value="1"/>
</dbReference>
<comment type="caution">
    <text evidence="11">The sequence shown here is derived from an EMBL/GenBank/DDBJ whole genome shotgun (WGS) entry which is preliminary data.</text>
</comment>
<feature type="compositionally biased region" description="Acidic residues" evidence="9">
    <location>
        <begin position="132"/>
        <end position="159"/>
    </location>
</feature>
<dbReference type="InterPro" id="IPR038718">
    <property type="entry name" value="SNF2-like_sf"/>
</dbReference>
<dbReference type="Gene3D" id="3.40.50.300">
    <property type="entry name" value="P-loop containing nucleotide triphosphate hydrolases"/>
    <property type="match status" value="1"/>
</dbReference>
<keyword evidence="7" id="KW-0238">DNA-binding</keyword>
<dbReference type="InterPro" id="IPR000330">
    <property type="entry name" value="SNF2_N"/>
</dbReference>
<accession>A0A6A4VIR7</accession>
<feature type="compositionally biased region" description="Basic and acidic residues" evidence="9">
    <location>
        <begin position="690"/>
        <end position="754"/>
    </location>
</feature>
<dbReference type="PANTHER" id="PTHR45797:SF1">
    <property type="entry name" value="HELICASE ARIP4"/>
    <property type="match status" value="1"/>
</dbReference>
<feature type="region of interest" description="Disordered" evidence="9">
    <location>
        <begin position="19"/>
        <end position="41"/>
    </location>
</feature>
<evidence type="ECO:0000313" key="12">
    <source>
        <dbReference type="Proteomes" id="UP000440578"/>
    </source>
</evidence>
<feature type="compositionally biased region" description="Low complexity" evidence="9">
    <location>
        <begin position="1990"/>
        <end position="2002"/>
    </location>
</feature>
<feature type="compositionally biased region" description="Pro residues" evidence="9">
    <location>
        <begin position="231"/>
        <end position="245"/>
    </location>
</feature>
<feature type="compositionally biased region" description="Pro residues" evidence="9">
    <location>
        <begin position="521"/>
        <end position="533"/>
    </location>
</feature>
<feature type="compositionally biased region" description="Pro residues" evidence="9">
    <location>
        <begin position="2163"/>
        <end position="2172"/>
    </location>
</feature>
<dbReference type="GO" id="GO:0003677">
    <property type="term" value="F:DNA binding"/>
    <property type="evidence" value="ECO:0007669"/>
    <property type="project" value="UniProtKB-KW"/>
</dbReference>
<dbReference type="InterPro" id="IPR027417">
    <property type="entry name" value="P-loop_NTPase"/>
</dbReference>
<feature type="region of interest" description="Disordered" evidence="9">
    <location>
        <begin position="1214"/>
        <end position="1264"/>
    </location>
</feature>
<gene>
    <name evidence="11" type="primary">rad54l2</name>
    <name evidence="11" type="ORF">FJT64_006247</name>
</gene>
<feature type="compositionally biased region" description="Basic and acidic residues" evidence="9">
    <location>
        <begin position="1767"/>
        <end position="1781"/>
    </location>
</feature>
<sequence length="2390" mass="258451">MDSSGQPRVISRDEALRILREQQRKPAAPAPAPAPVATPAAAASLPSWLRAAAAANAPSEQPAQLTLQQAMALCRKQAAAAPAPAPAAASEAVGVGWMGGSTEDDEPLDAEPVLEAVSSPVPVEEPVHEQYSDEELGEEEEHYSDEEEGSYQEHEETEPETNRQRPPCVRRAKLRLRRQRPQQLQLHRPRLQPPPCPAPQSPVTPAPEVRTQAATEPSSPADKQVSAPETRLPPPPEPAPAPTEAPPAAVDKGRAREAEAREQERMDEEEEDALLREDEEDALLRDDEDEWEPSEGDLDDEDLDEYGAGAWRGGEGAGASPQPAQPPVPQSDPEPPPAVDTTPKSAAPPAAEPEPRHLTLQEAMAMYRRQSQAAADPEPEPPAPAERSDESREDSVLEDDSLLDDSHLAEGEARFNEDEYDDDLDQEDFDEDEELMKNGGWHDDEASPQYQDEAQPEDPVEEAAQFQPPDGSSEAQSPAAGPTHADDKPEQPSNEQETAEVPSGAGDSRDLGDLPASEEPPSAPPSVPPPGPDAPADSGQQQQLADDSISDLISGAVLGPELMQAEVDGTAEDLSEVKDMLSMLEEKPDLLDAGGGGDAEPDEGAEDEEPASSEADGSGSESDRRDGGDGSEAGSAESDAAGDGARESPKPKRRKKKKGRKRKKKRGDGDSKDDDENGPLNKRRNIRQIMTEEKLDAETLRAQEEEKERQLRLAEQKKWYEQFKREQERVEREKEQERLEREAAEAERKAKEAADVIVLSSDEEKEEKEEKPEVKKEVKKEPAAETSDDDIQLLSSGEEEKEDGHAEDTNNSGSHTDDTCNVPDSLGRVLVNVGHPPAEMDIFIAPQIARNIKPHQVGDAAGGMAATEIGGVRFLYDNLIESQERCKTTPGFGCILAHSMGLGKTMQTVTFTDIFLRHTGHRTVLIIVPINTIQNWLNEFNFWLPDANTYTPLAQGGEVRPRHFAVSMLNDSHRTLQARAKVIADWYRDGGVLLIGYELYRLLNISSSRAARKKKRKDGSDDLEAEAREKQLLGGHQDGHHPARTRPASRKALKSIRTRRRLALTGYPLQNCLVEYWCMVDFVRPNFLGTKAEFNNMFERPISNGQCVDSTPSDVRLMRFRSHVLHSLLEGLVQRRSHAILQATLPKKEEYVCLLRMTQLQRALYQRYMLDLTSRSGQSPNPLRAFVVSCKIWNHPDILYNLLRKKMADEDLDLDETNDSASNGTASRPRRPPQAPGGPAAAAAGAAGNMQTPPDASPLEKPKDDGFINYDWAQDMMQNYIPGQLENSTKMMVFKVLLEETVKLGDKMLLFSQSLFTLNIIEEFLQQTVIPGRSEKWMLNQSYYRLDGSTTGLEREKLISDLGVNLVGANRVLVFDASWNPCHDTQAVCRVYRFGQQKRCYIYRLVTDNCLERRIYDRQLKKQSMSNRIVDETNPDNMVTTQSLNRLLDPTEDDPPPATVAPDPDKFSDPVLLTVLDKLGHLFSQEPFEHDAQLVDRQDKRLTQAEKRLAKRSYELEKKAANTGGRPNYQGFYQRGQPGAYRGLYNKPVANVRPMMVGGRMVQQRGGLNPFGGASRLSTEQLSRQGVSMSHITVPKDVTIPTGSGDGEPIQLRAGQTVLVIRTAKGVYLRLQDGRIIAIRMPAGSGGRSVPDLLGSSSRYQPRPQPASAAGPSGIRLPRGITVERVPAGGSGGGKQGGQSWARRAAPARATVSRSAPARSDSDSGDGGLNLSALLGRQPAPKDDKGKAEQPATSAAPATGGGSPGGGDEKQTGGKAQDERSASPGGTAEDGNSALHYLDRALAESADNSRADSGSAADESGLGGSPAAGQQQQQQQQQDDPSDPLSRLKSLAVAASGDGRQEPGMPPSSMADDKMMADQQRQQLQGQHQQMQQQQQQQQHLPAPHQQQQHHPQQQMQHRGMSHQQSPYHPDLAQKQQQHQQSLAYQGAGQQRGDQAGDEFMDTHIFDLSHKPGMEQQSAQDLSGGGGQGLDLSHLPQQQQSGGLHGQLGGQSGRMDHQARMELQLAGQPARVSHPMDGQAGHGRLGGGSAGSMSQLDQRLGLTHGHSMLSQPHDLSMHGQQPALAAPEPPPPPRYGLPAASQYGGSHQARTPGMEQYGAGGADGSQLQTHRHKAAPSRPKSGYPPHQSPALHQPHLQLAPEPSHAPPQPPPQHLGGGIDDLIAGFDLSRPTYSSAPAPTAVSLGGVSTAPLPSFSTVSQLPLPSFSSVASSGGGGGGGGQPAPLREPLPQPQPMDTAAPSAAPPVTAASGSGSSRLAEEPFPWELGGQYPAAYSRELGYAGYPPYSMAYSQPPGAYGAPAPYPAYGLYGAASAANYGAYRYPAGYQPFGGPFGVPGLPQPYGSAEPSVSAADFSLGGAMAPGEPTYRRPQ</sequence>
<dbReference type="EMBL" id="VIIS01001573">
    <property type="protein sequence ID" value="KAF0296317.1"/>
    <property type="molecule type" value="Genomic_DNA"/>
</dbReference>
<protein>
    <submittedName>
        <fullName evidence="11">Helicase ARIP4</fullName>
    </submittedName>
</protein>
<dbReference type="GO" id="GO:0016887">
    <property type="term" value="F:ATP hydrolysis activity"/>
    <property type="evidence" value="ECO:0007669"/>
    <property type="project" value="InterPro"/>
</dbReference>
<dbReference type="InterPro" id="IPR001650">
    <property type="entry name" value="Helicase_C-like"/>
</dbReference>
<evidence type="ECO:0000256" key="3">
    <source>
        <dbReference type="ARBA" id="ARBA00022741"/>
    </source>
</evidence>
<keyword evidence="5 11" id="KW-0347">Helicase</keyword>
<keyword evidence="3" id="KW-0547">Nucleotide-binding</keyword>
<feature type="compositionally biased region" description="Low complexity" evidence="9">
    <location>
        <begin position="78"/>
        <end position="89"/>
    </location>
</feature>
<feature type="compositionally biased region" description="Acidic residues" evidence="9">
    <location>
        <begin position="418"/>
        <end position="434"/>
    </location>
</feature>
<evidence type="ECO:0000256" key="5">
    <source>
        <dbReference type="ARBA" id="ARBA00022806"/>
    </source>
</evidence>
<dbReference type="CDD" id="cd22249">
    <property type="entry name" value="UDM1_RNF168_RNF169-like"/>
    <property type="match status" value="1"/>
</dbReference>
<evidence type="ECO:0000256" key="2">
    <source>
        <dbReference type="ARBA" id="ARBA00007025"/>
    </source>
</evidence>
<comment type="similarity">
    <text evidence="2">Belongs to the SNF2/RAD54 helicase family.</text>
</comment>
<comment type="subcellular location">
    <subcellularLocation>
        <location evidence="1">Nucleus</location>
    </subcellularLocation>
</comment>
<feature type="compositionally biased region" description="Low complexity" evidence="9">
    <location>
        <begin position="2256"/>
        <end position="2274"/>
    </location>
</feature>
<feature type="region of interest" description="Disordered" evidence="9">
    <location>
        <begin position="1975"/>
        <end position="2014"/>
    </location>
</feature>
<feature type="compositionally biased region" description="Low complexity" evidence="9">
    <location>
        <begin position="1237"/>
        <end position="1248"/>
    </location>
</feature>
<feature type="compositionally biased region" description="Gly residues" evidence="9">
    <location>
        <begin position="2003"/>
        <end position="2012"/>
    </location>
</feature>
<dbReference type="CDD" id="cd18793">
    <property type="entry name" value="SF2_C_SNF"/>
    <property type="match status" value="1"/>
</dbReference>
<dbReference type="Proteomes" id="UP000440578">
    <property type="component" value="Unassembled WGS sequence"/>
</dbReference>
<feature type="compositionally biased region" description="Acidic residues" evidence="9">
    <location>
        <begin position="265"/>
        <end position="305"/>
    </location>
</feature>
<proteinExistence type="inferred from homology"/>
<feature type="compositionally biased region" description="Low complexity" evidence="9">
    <location>
        <begin position="1879"/>
        <end position="1919"/>
    </location>
</feature>
<feature type="domain" description="Helicase C-terminal" evidence="10">
    <location>
        <begin position="1296"/>
        <end position="1441"/>
    </location>
</feature>
<feature type="region of interest" description="Disordered" evidence="9">
    <location>
        <begin position="2030"/>
        <end position="2182"/>
    </location>
</feature>
<feature type="compositionally biased region" description="Pro residues" evidence="9">
    <location>
        <begin position="191"/>
        <end position="205"/>
    </location>
</feature>
<dbReference type="GO" id="GO:0005634">
    <property type="term" value="C:nucleus"/>
    <property type="evidence" value="ECO:0007669"/>
    <property type="project" value="UniProtKB-SubCell"/>
</dbReference>
<feature type="compositionally biased region" description="Basic and acidic residues" evidence="9">
    <location>
        <begin position="1032"/>
        <end position="1041"/>
    </location>
</feature>
<feature type="region of interest" description="Disordered" evidence="9">
    <location>
        <begin position="1032"/>
        <end position="1052"/>
    </location>
</feature>
<evidence type="ECO:0000256" key="6">
    <source>
        <dbReference type="ARBA" id="ARBA00022840"/>
    </source>
</evidence>
<feature type="compositionally biased region" description="Low complexity" evidence="9">
    <location>
        <begin position="111"/>
        <end position="124"/>
    </location>
</feature>
<dbReference type="Pfam" id="PF00176">
    <property type="entry name" value="SNF2-rel_dom"/>
    <property type="match status" value="1"/>
</dbReference>
<keyword evidence="8" id="KW-0539">Nucleus</keyword>
<feature type="compositionally biased region" description="Basic and acidic residues" evidence="9">
    <location>
        <begin position="251"/>
        <end position="264"/>
    </location>
</feature>
<evidence type="ECO:0000259" key="10">
    <source>
        <dbReference type="PROSITE" id="PS51194"/>
    </source>
</evidence>
<feature type="compositionally biased region" description="Low complexity" evidence="9">
    <location>
        <begin position="632"/>
        <end position="643"/>
    </location>
</feature>
<keyword evidence="4" id="KW-0378">Hydrolase</keyword>
<dbReference type="InterPro" id="IPR049730">
    <property type="entry name" value="SNF2/RAD54-like_C"/>
</dbReference>
<reference evidence="11 12" key="1">
    <citation type="submission" date="2019-07" db="EMBL/GenBank/DDBJ databases">
        <title>Draft genome assembly of a fouling barnacle, Amphibalanus amphitrite (Darwin, 1854): The first reference genome for Thecostraca.</title>
        <authorList>
            <person name="Kim W."/>
        </authorList>
    </citation>
    <scope>NUCLEOTIDE SEQUENCE [LARGE SCALE GENOMIC DNA]</scope>
    <source>
        <strain evidence="11">SNU_AA5</strain>
        <tissue evidence="11">Soma without cirri and trophi</tissue>
    </source>
</reference>
<dbReference type="InterPro" id="IPR044574">
    <property type="entry name" value="ARIP4-like"/>
</dbReference>
<feature type="compositionally biased region" description="Low complexity" evidence="9">
    <location>
        <begin position="1933"/>
        <end position="1954"/>
    </location>
</feature>
<feature type="region of interest" description="Disordered" evidence="9">
    <location>
        <begin position="2225"/>
        <end position="2280"/>
    </location>
</feature>
<dbReference type="GO" id="GO:0005524">
    <property type="term" value="F:ATP binding"/>
    <property type="evidence" value="ECO:0007669"/>
    <property type="project" value="UniProtKB-KW"/>
</dbReference>
<feature type="compositionally biased region" description="Basic and acidic residues" evidence="9">
    <location>
        <begin position="386"/>
        <end position="395"/>
    </location>
</feature>
<dbReference type="SUPFAM" id="SSF52540">
    <property type="entry name" value="P-loop containing nucleoside triphosphate hydrolases"/>
    <property type="match status" value="2"/>
</dbReference>
<evidence type="ECO:0000256" key="8">
    <source>
        <dbReference type="ARBA" id="ARBA00023242"/>
    </source>
</evidence>
<feature type="compositionally biased region" description="Acidic residues" evidence="9">
    <location>
        <begin position="786"/>
        <end position="801"/>
    </location>
</feature>
<keyword evidence="12" id="KW-1185">Reference proteome</keyword>
<feature type="compositionally biased region" description="Pro residues" evidence="9">
    <location>
        <begin position="323"/>
        <end position="338"/>
    </location>
</feature>
<evidence type="ECO:0000256" key="4">
    <source>
        <dbReference type="ARBA" id="ARBA00022801"/>
    </source>
</evidence>
<feature type="compositionally biased region" description="Basic and acidic residues" evidence="9">
    <location>
        <begin position="768"/>
        <end position="783"/>
    </location>
</feature>
<feature type="compositionally biased region" description="Basic and acidic residues" evidence="9">
    <location>
        <begin position="575"/>
        <end position="590"/>
    </location>
</feature>
<dbReference type="PROSITE" id="PS51194">
    <property type="entry name" value="HELICASE_CTER"/>
    <property type="match status" value="1"/>
</dbReference>
<feature type="compositionally biased region" description="Basic residues" evidence="9">
    <location>
        <begin position="651"/>
        <end position="666"/>
    </location>
</feature>
<feature type="compositionally biased region" description="Basic and acidic residues" evidence="9">
    <location>
        <begin position="404"/>
        <end position="417"/>
    </location>
</feature>
<keyword evidence="6" id="KW-0067">ATP-binding</keyword>
<feature type="region of interest" description="Disordered" evidence="9">
    <location>
        <begin position="1645"/>
        <end position="1956"/>
    </location>
</feature>
<feature type="compositionally biased region" description="Basic residues" evidence="9">
    <location>
        <begin position="1042"/>
        <end position="1052"/>
    </location>
</feature>
<dbReference type="OrthoDB" id="2020972at2759"/>
<dbReference type="InterPro" id="IPR014001">
    <property type="entry name" value="Helicase_ATP-bd"/>
</dbReference>